<dbReference type="Gene3D" id="2.60.40.2040">
    <property type="entry name" value="CFA/I fimbrial subunit E, pilin domain"/>
    <property type="match status" value="1"/>
</dbReference>
<gene>
    <name evidence="2" type="ORF">F9K92_17460</name>
</gene>
<dbReference type="Proteomes" id="UP000449004">
    <property type="component" value="Unassembled WGS sequence"/>
</dbReference>
<dbReference type="Pfam" id="PF07434">
    <property type="entry name" value="CblD"/>
    <property type="match status" value="1"/>
</dbReference>
<feature type="region of interest" description="Disordered" evidence="1">
    <location>
        <begin position="1"/>
        <end position="20"/>
    </location>
</feature>
<accession>A0A7V8CBM4</accession>
<dbReference type="EMBL" id="WELC01000031">
    <property type="protein sequence ID" value="KAB7628132.1"/>
    <property type="molecule type" value="Genomic_DNA"/>
</dbReference>
<dbReference type="AlphaFoldDB" id="A0A7V8CBM4"/>
<name>A0A7V8CBM4_9GAMM</name>
<reference evidence="2 3" key="1">
    <citation type="submission" date="2019-10" db="EMBL/GenBank/DDBJ databases">
        <title>Halotolerant bacteria associated to Saharan-endemic halophytes Stipa tenacissima L. and Atriplex halimus L mitigate salt stress and promote growth of tomato plants.</title>
        <authorList>
            <person name="Dif G."/>
        </authorList>
    </citation>
    <scope>NUCLEOTIDE SEQUENCE [LARGE SCALE GENOMIC DNA]</scope>
    <source>
        <strain evidence="2 3">IS26</strain>
    </source>
</reference>
<dbReference type="InterPro" id="IPR010888">
    <property type="entry name" value="CblD"/>
</dbReference>
<sequence length="365" mass="39961">MLAETAFAQRPTPTRPSGGDQHIVLNYDRAAMPGDQILWAPKTLLGYDDDEGLRYGSIHLVCESESDSRTGKCPVADTHEIGDARSYVPLQFVERRSGLRVDLAIEGWLERALSSRACGGDYWQGGYRPLSSSFGPACSTWLPTGTGGALQLPASELEKLVAGRWDAVLKLHLRTDENDTNLATYTFTFDLTISDRDKVSIYFPQYDQATPHVGLNVKYNPVGTPSLSGRRDLDMCLYDGLGSQSPYLEISVTDTGRPAPGRPPERFSVWNAAAIGSDERDRLDYTVTLRHAGVPIRMQNGRLEPLNGIDSAELRLVVLPGMSLPVYCVPTPLTLEVPRVDASSKTEGYYQGNLTIVLNVPTGTP</sequence>
<proteinExistence type="predicted"/>
<protein>
    <submittedName>
        <fullName evidence="2">Pilin protein</fullName>
    </submittedName>
</protein>
<dbReference type="Gene3D" id="2.60.40.2520">
    <property type="entry name" value="CFA/I fimbrial subunit E, adhesin domain"/>
    <property type="match status" value="1"/>
</dbReference>
<comment type="caution">
    <text evidence="2">The sequence shown here is derived from an EMBL/GenBank/DDBJ whole genome shotgun (WGS) entry which is preliminary data.</text>
</comment>
<dbReference type="InterPro" id="IPR043037">
    <property type="entry name" value="CfaE_adhesin"/>
</dbReference>
<evidence type="ECO:0000256" key="1">
    <source>
        <dbReference type="SAM" id="MobiDB-lite"/>
    </source>
</evidence>
<evidence type="ECO:0000313" key="3">
    <source>
        <dbReference type="Proteomes" id="UP000449004"/>
    </source>
</evidence>
<organism evidence="2 3">
    <name type="scientific">Stenotrophomonas rhizophila</name>
    <dbReference type="NCBI Taxonomy" id="216778"/>
    <lineage>
        <taxon>Bacteria</taxon>
        <taxon>Pseudomonadati</taxon>
        <taxon>Pseudomonadota</taxon>
        <taxon>Gammaproteobacteria</taxon>
        <taxon>Lysobacterales</taxon>
        <taxon>Lysobacteraceae</taxon>
        <taxon>Stenotrophomonas</taxon>
    </lineage>
</organism>
<evidence type="ECO:0000313" key="2">
    <source>
        <dbReference type="EMBL" id="KAB7628132.1"/>
    </source>
</evidence>